<keyword evidence="7" id="KW-0067">ATP-binding</keyword>
<dbReference type="CDD" id="cd00071">
    <property type="entry name" value="GMPK"/>
    <property type="match status" value="1"/>
</dbReference>
<comment type="caution">
    <text evidence="10">The sequence shown here is derived from an EMBL/GenBank/DDBJ whole genome shotgun (WGS) entry which is preliminary data.</text>
</comment>
<accession>A0A9P9IME7</accession>
<dbReference type="InterPro" id="IPR017665">
    <property type="entry name" value="Guanylate_kinase"/>
</dbReference>
<feature type="domain" description="Guanylate kinase-like" evidence="9">
    <location>
        <begin position="58"/>
        <end position="243"/>
    </location>
</feature>
<keyword evidence="11" id="KW-1185">Reference proteome</keyword>
<dbReference type="Proteomes" id="UP000700596">
    <property type="component" value="Unassembled WGS sequence"/>
</dbReference>
<dbReference type="PANTHER" id="PTHR23117">
    <property type="entry name" value="GUANYLATE KINASE-RELATED"/>
    <property type="match status" value="1"/>
</dbReference>
<dbReference type="FunFam" id="3.40.50.300:FF:000776">
    <property type="entry name" value="Guanylate kinase 2"/>
    <property type="match status" value="1"/>
</dbReference>
<evidence type="ECO:0000259" key="9">
    <source>
        <dbReference type="PROSITE" id="PS50052"/>
    </source>
</evidence>
<evidence type="ECO:0000256" key="5">
    <source>
        <dbReference type="ARBA" id="ARBA00022741"/>
    </source>
</evidence>
<dbReference type="SUPFAM" id="SSF52540">
    <property type="entry name" value="P-loop containing nucleoside triphosphate hydrolases"/>
    <property type="match status" value="1"/>
</dbReference>
<keyword evidence="4" id="KW-0808">Transferase</keyword>
<proteinExistence type="inferred from homology"/>
<name>A0A9P9IME7_9PLEO</name>
<dbReference type="InterPro" id="IPR020590">
    <property type="entry name" value="Guanylate_kinase_CS"/>
</dbReference>
<comment type="similarity">
    <text evidence="1">Belongs to the guanylate kinase family.</text>
</comment>
<evidence type="ECO:0000256" key="2">
    <source>
        <dbReference type="ARBA" id="ARBA00012961"/>
    </source>
</evidence>
<dbReference type="PROSITE" id="PS00856">
    <property type="entry name" value="GUANYLATE_KINASE_1"/>
    <property type="match status" value="1"/>
</dbReference>
<dbReference type="PROSITE" id="PS50052">
    <property type="entry name" value="GUANYLATE_KINASE_2"/>
    <property type="match status" value="1"/>
</dbReference>
<dbReference type="GO" id="GO:0005524">
    <property type="term" value="F:ATP binding"/>
    <property type="evidence" value="ECO:0007669"/>
    <property type="project" value="UniProtKB-KW"/>
</dbReference>
<keyword evidence="5" id="KW-0547">Nucleotide-binding</keyword>
<dbReference type="NCBIfam" id="TIGR03263">
    <property type="entry name" value="guanyl_kin"/>
    <property type="match status" value="1"/>
</dbReference>
<evidence type="ECO:0000256" key="7">
    <source>
        <dbReference type="ARBA" id="ARBA00022840"/>
    </source>
</evidence>
<dbReference type="InterPro" id="IPR008145">
    <property type="entry name" value="GK/Ca_channel_bsu"/>
</dbReference>
<evidence type="ECO:0000256" key="8">
    <source>
        <dbReference type="ARBA" id="ARBA00030128"/>
    </source>
</evidence>
<sequence>MPLSLHRTPALLRNIYRTSISTTCLQLSTPTIHLKTPSITNPYTTMAPTPPSALTSGPTPIVISGPSGSGKSTILTRLFKEYPSKFGFSISHTTRAPRAGEQNGREYHFVTPETFASLVESSSFVEHATFSGNSYGTSIAAISAIAEQNKTCILDIEMEGVKQVANHPTFPRPKFLFLAPPSLEVLEERLRGRGTDGEDAVRKRLEQARREMEWARSGEAPHDRVVVNEDLEKAYGEVREFVLGEEKKD</sequence>
<reference evidence="10" key="1">
    <citation type="journal article" date="2021" name="Nat. Commun.">
        <title>Genetic determinants of endophytism in the Arabidopsis root mycobiome.</title>
        <authorList>
            <person name="Mesny F."/>
            <person name="Miyauchi S."/>
            <person name="Thiergart T."/>
            <person name="Pickel B."/>
            <person name="Atanasova L."/>
            <person name="Karlsson M."/>
            <person name="Huettel B."/>
            <person name="Barry K.W."/>
            <person name="Haridas S."/>
            <person name="Chen C."/>
            <person name="Bauer D."/>
            <person name="Andreopoulos W."/>
            <person name="Pangilinan J."/>
            <person name="LaButti K."/>
            <person name="Riley R."/>
            <person name="Lipzen A."/>
            <person name="Clum A."/>
            <person name="Drula E."/>
            <person name="Henrissat B."/>
            <person name="Kohler A."/>
            <person name="Grigoriev I.V."/>
            <person name="Martin F.M."/>
            <person name="Hacquard S."/>
        </authorList>
    </citation>
    <scope>NUCLEOTIDE SEQUENCE</scope>
    <source>
        <strain evidence="10">MPI-CAGE-CH-0243</strain>
    </source>
</reference>
<evidence type="ECO:0000256" key="1">
    <source>
        <dbReference type="ARBA" id="ARBA00005790"/>
    </source>
</evidence>
<dbReference type="SMART" id="SM00072">
    <property type="entry name" value="GuKc"/>
    <property type="match status" value="1"/>
</dbReference>
<keyword evidence="6 10" id="KW-0418">Kinase</keyword>
<dbReference type="EC" id="2.7.4.8" evidence="2"/>
<dbReference type="OrthoDB" id="6334211at2759"/>
<dbReference type="InterPro" id="IPR027417">
    <property type="entry name" value="P-loop_NTPase"/>
</dbReference>
<dbReference type="AlphaFoldDB" id="A0A9P9IME7"/>
<dbReference type="GO" id="GO:0004385">
    <property type="term" value="F:GMP kinase activity"/>
    <property type="evidence" value="ECO:0007669"/>
    <property type="project" value="UniProtKB-EC"/>
</dbReference>
<dbReference type="FunFam" id="3.30.63.10:FF:000002">
    <property type="entry name" value="Guanylate kinase 1"/>
    <property type="match status" value="1"/>
</dbReference>
<gene>
    <name evidence="10" type="ORF">B0J11DRAFT_529130</name>
</gene>
<evidence type="ECO:0000313" key="11">
    <source>
        <dbReference type="Proteomes" id="UP000700596"/>
    </source>
</evidence>
<evidence type="ECO:0000256" key="3">
    <source>
        <dbReference type="ARBA" id="ARBA00016296"/>
    </source>
</evidence>
<dbReference type="InterPro" id="IPR008144">
    <property type="entry name" value="Guanylate_kin-like_dom"/>
</dbReference>
<dbReference type="Pfam" id="PF00625">
    <property type="entry name" value="Guanylate_kin"/>
    <property type="match status" value="1"/>
</dbReference>
<organism evidence="10 11">
    <name type="scientific">Dendryphion nanum</name>
    <dbReference type="NCBI Taxonomy" id="256645"/>
    <lineage>
        <taxon>Eukaryota</taxon>
        <taxon>Fungi</taxon>
        <taxon>Dikarya</taxon>
        <taxon>Ascomycota</taxon>
        <taxon>Pezizomycotina</taxon>
        <taxon>Dothideomycetes</taxon>
        <taxon>Pleosporomycetidae</taxon>
        <taxon>Pleosporales</taxon>
        <taxon>Torulaceae</taxon>
        <taxon>Dendryphion</taxon>
    </lineage>
</organism>
<dbReference type="Gene3D" id="3.40.50.300">
    <property type="entry name" value="P-loop containing nucleotide triphosphate hydrolases"/>
    <property type="match status" value="1"/>
</dbReference>
<evidence type="ECO:0000313" key="10">
    <source>
        <dbReference type="EMBL" id="KAH7125731.1"/>
    </source>
</evidence>
<evidence type="ECO:0000256" key="6">
    <source>
        <dbReference type="ARBA" id="ARBA00022777"/>
    </source>
</evidence>
<evidence type="ECO:0000256" key="4">
    <source>
        <dbReference type="ARBA" id="ARBA00022679"/>
    </source>
</evidence>
<dbReference type="GO" id="GO:0005829">
    <property type="term" value="C:cytosol"/>
    <property type="evidence" value="ECO:0007669"/>
    <property type="project" value="TreeGrafter"/>
</dbReference>
<dbReference type="PANTHER" id="PTHR23117:SF13">
    <property type="entry name" value="GUANYLATE KINASE"/>
    <property type="match status" value="1"/>
</dbReference>
<protein>
    <recommendedName>
        <fullName evidence="3">Guanylate kinase</fullName>
        <ecNumber evidence="2">2.7.4.8</ecNumber>
    </recommendedName>
    <alternativeName>
        <fullName evidence="8">GMP kinase</fullName>
    </alternativeName>
</protein>
<dbReference type="EMBL" id="JAGMWT010000007">
    <property type="protein sequence ID" value="KAH7125731.1"/>
    <property type="molecule type" value="Genomic_DNA"/>
</dbReference>